<keyword evidence="1" id="KW-0378">Hydrolase</keyword>
<protein>
    <submittedName>
        <fullName evidence="3">Mannosyl-glycoprotein endo-beta-N-acetylglucosamidase</fullName>
    </submittedName>
</protein>
<dbReference type="PANTHER" id="PTHR33308">
    <property type="entry name" value="PEPTIDOGLYCAN HYDROLASE FLGJ"/>
    <property type="match status" value="1"/>
</dbReference>
<proteinExistence type="predicted"/>
<dbReference type="RefSeq" id="WP_169113136.1">
    <property type="nucleotide sequence ID" value="NZ_CP051684.1"/>
</dbReference>
<organism evidence="3 4">
    <name type="scientific">Duganella dendranthematis</name>
    <dbReference type="NCBI Taxonomy" id="2728021"/>
    <lineage>
        <taxon>Bacteria</taxon>
        <taxon>Pseudomonadati</taxon>
        <taxon>Pseudomonadota</taxon>
        <taxon>Betaproteobacteria</taxon>
        <taxon>Burkholderiales</taxon>
        <taxon>Oxalobacteraceae</taxon>
        <taxon>Telluria group</taxon>
        <taxon>Duganella</taxon>
    </lineage>
</organism>
<evidence type="ECO:0000256" key="1">
    <source>
        <dbReference type="ARBA" id="ARBA00022801"/>
    </source>
</evidence>
<name>A0ABX6MCV7_9BURK</name>
<sequence>MKPDDFIARLAPAAIASAKESGIPASFVIAQAALESGWGTAKPAINALNLFNIKADASWPGPAWQMASQEYVAGRTVVVPAKWRMYPTWQASVEDHAAFLKKNKRYAACFLPPDWTSPSAREVLAKCGNSAALARPAWFAMQIAAAGYATDPAYLDKVLQVLRGHNLVGLDAPR</sequence>
<dbReference type="EMBL" id="CP051684">
    <property type="protein sequence ID" value="QJD91819.1"/>
    <property type="molecule type" value="Genomic_DNA"/>
</dbReference>
<evidence type="ECO:0000313" key="4">
    <source>
        <dbReference type="Proteomes" id="UP000503117"/>
    </source>
</evidence>
<feature type="domain" description="Mannosyl-glycoprotein endo-beta-N-acetylglucosamidase-like" evidence="2">
    <location>
        <begin position="3"/>
        <end position="171"/>
    </location>
</feature>
<evidence type="ECO:0000313" key="3">
    <source>
        <dbReference type="EMBL" id="QJD91819.1"/>
    </source>
</evidence>
<dbReference type="SMART" id="SM00047">
    <property type="entry name" value="LYZ2"/>
    <property type="match status" value="1"/>
</dbReference>
<accession>A0ABX6MCV7</accession>
<evidence type="ECO:0000259" key="2">
    <source>
        <dbReference type="SMART" id="SM00047"/>
    </source>
</evidence>
<dbReference type="InterPro" id="IPR051056">
    <property type="entry name" value="Glycosyl_Hydrolase_73"/>
</dbReference>
<dbReference type="Pfam" id="PF01832">
    <property type="entry name" value="Glucosaminidase"/>
    <property type="match status" value="1"/>
</dbReference>
<dbReference type="Proteomes" id="UP000503117">
    <property type="component" value="Chromosome"/>
</dbReference>
<reference evidence="3 4" key="1">
    <citation type="submission" date="2020-04" db="EMBL/GenBank/DDBJ databases">
        <title>Genome sequencing of novel species.</title>
        <authorList>
            <person name="Heo J."/>
            <person name="Kim S.-J."/>
            <person name="Kim J.-S."/>
            <person name="Hong S.-B."/>
            <person name="Kwon S.-W."/>
        </authorList>
    </citation>
    <scope>NUCLEOTIDE SEQUENCE [LARGE SCALE GENOMIC DNA]</scope>
    <source>
        <strain evidence="3 4">AF9R3</strain>
    </source>
</reference>
<dbReference type="Gene3D" id="2.10.70.40">
    <property type="entry name" value="peptidoglycan hydrolase"/>
    <property type="match status" value="1"/>
</dbReference>
<dbReference type="Gene3D" id="1.10.530.10">
    <property type="match status" value="1"/>
</dbReference>
<keyword evidence="4" id="KW-1185">Reference proteome</keyword>
<dbReference type="PANTHER" id="PTHR33308:SF9">
    <property type="entry name" value="PEPTIDOGLYCAN HYDROLASE FLGJ"/>
    <property type="match status" value="1"/>
</dbReference>
<dbReference type="InterPro" id="IPR002901">
    <property type="entry name" value="MGlyc_endo_b_GlcNAc-like_dom"/>
</dbReference>
<gene>
    <name evidence="3" type="ORF">HH213_18015</name>
</gene>
<dbReference type="PRINTS" id="PR01002">
    <property type="entry name" value="FLGFLGJ"/>
</dbReference>